<name>A0ABV6VRV9_9ACTN</name>
<comment type="caution">
    <text evidence="1">The sequence shown here is derived from an EMBL/GenBank/DDBJ whole genome shotgun (WGS) entry which is preliminary data.</text>
</comment>
<accession>A0ABV6VRV9</accession>
<dbReference type="Proteomes" id="UP001592531">
    <property type="component" value="Unassembled WGS sequence"/>
</dbReference>
<keyword evidence="2" id="KW-1185">Reference proteome</keyword>
<dbReference type="RefSeq" id="WP_380533431.1">
    <property type="nucleotide sequence ID" value="NZ_JBHFAB010000004.1"/>
</dbReference>
<protein>
    <submittedName>
        <fullName evidence="1">Uncharacterized protein</fullName>
    </submittedName>
</protein>
<reference evidence="1 2" key="1">
    <citation type="submission" date="2024-09" db="EMBL/GenBank/DDBJ databases">
        <authorList>
            <person name="Lee S.D."/>
        </authorList>
    </citation>
    <scope>NUCLEOTIDE SEQUENCE [LARGE SCALE GENOMIC DNA]</scope>
    <source>
        <strain evidence="1 2">N8-3</strain>
    </source>
</reference>
<sequence>MPDTEIMQLVQEAGPYLTAAVGAYGASVLTRTEDAAADATVTLGRRILQALWHRQDRTGRAALEQAVTSAADDPGDATAATAVLLPQLVHALHEDDALRAELVTILQPQATGATGVRAGNHSPVVSHSRIGGDNIQIGQASRDVRIDRG</sequence>
<proteinExistence type="predicted"/>
<evidence type="ECO:0000313" key="2">
    <source>
        <dbReference type="Proteomes" id="UP001592531"/>
    </source>
</evidence>
<dbReference type="EMBL" id="JBHFAB010000004">
    <property type="protein sequence ID" value="MFC1416293.1"/>
    <property type="molecule type" value="Genomic_DNA"/>
</dbReference>
<organism evidence="1 2">
    <name type="scientific">Streptacidiphilus cavernicola</name>
    <dbReference type="NCBI Taxonomy" id="3342716"/>
    <lineage>
        <taxon>Bacteria</taxon>
        <taxon>Bacillati</taxon>
        <taxon>Actinomycetota</taxon>
        <taxon>Actinomycetes</taxon>
        <taxon>Kitasatosporales</taxon>
        <taxon>Streptomycetaceae</taxon>
        <taxon>Streptacidiphilus</taxon>
    </lineage>
</organism>
<gene>
    <name evidence="1" type="ORF">ACEZDE_06505</name>
</gene>
<evidence type="ECO:0000313" key="1">
    <source>
        <dbReference type="EMBL" id="MFC1416293.1"/>
    </source>
</evidence>